<evidence type="ECO:0000313" key="1">
    <source>
        <dbReference type="EMBL" id="TCS61697.1"/>
    </source>
</evidence>
<sequence length="120" mass="13956">MRKKRFTPARGDARTITPFASAEEAWMWFVRAQKARRDGARLCRSAVMARPCEPDDIYCAVMTLYRRRVVRRDHLKVLAKFGMEDRPPDYRVACETVSLTLWRDAMNHLSIILKEKGIVG</sequence>
<accession>A0A4R3J888</accession>
<dbReference type="EMBL" id="SLZW01000007">
    <property type="protein sequence ID" value="TCS61697.1"/>
    <property type="molecule type" value="Genomic_DNA"/>
</dbReference>
<comment type="caution">
    <text evidence="1">The sequence shown here is derived from an EMBL/GenBank/DDBJ whole genome shotgun (WGS) entry which is preliminary data.</text>
</comment>
<dbReference type="OrthoDB" id="7355539at2"/>
<evidence type="ECO:0000313" key="2">
    <source>
        <dbReference type="Proteomes" id="UP000295304"/>
    </source>
</evidence>
<dbReference type="RefSeq" id="WP_132939405.1">
    <property type="nucleotide sequence ID" value="NZ_CP119676.1"/>
</dbReference>
<reference evidence="1 2" key="1">
    <citation type="submission" date="2019-03" db="EMBL/GenBank/DDBJ databases">
        <title>Genomic Encyclopedia of Type Strains, Phase IV (KMG-IV): sequencing the most valuable type-strain genomes for metagenomic binning, comparative biology and taxonomic classification.</title>
        <authorList>
            <person name="Goeker M."/>
        </authorList>
    </citation>
    <scope>NUCLEOTIDE SEQUENCE [LARGE SCALE GENOMIC DNA]</scope>
    <source>
        <strain evidence="1 2">DSM 101688</strain>
    </source>
</reference>
<dbReference type="AlphaFoldDB" id="A0A4R3J888"/>
<protein>
    <submittedName>
        <fullName evidence="1">Uncharacterized protein</fullName>
    </submittedName>
</protein>
<keyword evidence="2" id="KW-1185">Reference proteome</keyword>
<name>A0A4R3J888_9PROT</name>
<gene>
    <name evidence="1" type="ORF">EDD55_107106</name>
</gene>
<proteinExistence type="predicted"/>
<dbReference type="Proteomes" id="UP000295304">
    <property type="component" value="Unassembled WGS sequence"/>
</dbReference>
<organism evidence="1 2">
    <name type="scientific">Varunaivibrio sulfuroxidans</name>
    <dbReference type="NCBI Taxonomy" id="1773489"/>
    <lineage>
        <taxon>Bacteria</taxon>
        <taxon>Pseudomonadati</taxon>
        <taxon>Pseudomonadota</taxon>
        <taxon>Alphaproteobacteria</taxon>
        <taxon>Rhodospirillales</taxon>
        <taxon>Magnetovibrionaceae</taxon>
        <taxon>Varunaivibrio</taxon>
    </lineage>
</organism>